<dbReference type="Proteomes" id="UP001597018">
    <property type="component" value="Unassembled WGS sequence"/>
</dbReference>
<comment type="caution">
    <text evidence="2">The sequence shown here is derived from an EMBL/GenBank/DDBJ whole genome shotgun (WGS) entry which is preliminary data.</text>
</comment>
<dbReference type="PROSITE" id="PS50943">
    <property type="entry name" value="HTH_CROC1"/>
    <property type="match status" value="1"/>
</dbReference>
<feature type="domain" description="HTH cro/C1-type" evidence="1">
    <location>
        <begin position="17"/>
        <end position="71"/>
    </location>
</feature>
<dbReference type="RefSeq" id="WP_263251735.1">
    <property type="nucleotide sequence ID" value="NZ_BAABLT010000045.1"/>
</dbReference>
<evidence type="ECO:0000313" key="3">
    <source>
        <dbReference type="Proteomes" id="UP001597018"/>
    </source>
</evidence>
<dbReference type="InterPro" id="IPR043917">
    <property type="entry name" value="DUF5753"/>
</dbReference>
<dbReference type="Pfam" id="PF19054">
    <property type="entry name" value="DUF5753"/>
    <property type="match status" value="1"/>
</dbReference>
<dbReference type="CDD" id="cd00093">
    <property type="entry name" value="HTH_XRE"/>
    <property type="match status" value="1"/>
</dbReference>
<dbReference type="InterPro" id="IPR010982">
    <property type="entry name" value="Lambda_DNA-bd_dom_sf"/>
</dbReference>
<gene>
    <name evidence="2" type="ORF">ACFQ16_21860</name>
</gene>
<protein>
    <submittedName>
        <fullName evidence="2">Helix-turn-helix domain-containing protein</fullName>
    </submittedName>
</protein>
<dbReference type="EMBL" id="JBHTIW010000020">
    <property type="protein sequence ID" value="MFD0922399.1"/>
    <property type="molecule type" value="Genomic_DNA"/>
</dbReference>
<dbReference type="InterPro" id="IPR001387">
    <property type="entry name" value="Cro/C1-type_HTH"/>
</dbReference>
<name>A0ABW3FX03_9PSEU</name>
<proteinExistence type="predicted"/>
<keyword evidence="3" id="KW-1185">Reference proteome</keyword>
<accession>A0ABW3FX03</accession>
<dbReference type="SUPFAM" id="SSF47413">
    <property type="entry name" value="lambda repressor-like DNA-binding domains"/>
    <property type="match status" value="1"/>
</dbReference>
<evidence type="ECO:0000313" key="2">
    <source>
        <dbReference type="EMBL" id="MFD0922399.1"/>
    </source>
</evidence>
<dbReference type="SMART" id="SM00530">
    <property type="entry name" value="HTH_XRE"/>
    <property type="match status" value="1"/>
</dbReference>
<dbReference type="Pfam" id="PF13560">
    <property type="entry name" value="HTH_31"/>
    <property type="match status" value="1"/>
</dbReference>
<reference evidence="3" key="1">
    <citation type="journal article" date="2019" name="Int. J. Syst. Evol. Microbiol.">
        <title>The Global Catalogue of Microorganisms (GCM) 10K type strain sequencing project: providing services to taxonomists for standard genome sequencing and annotation.</title>
        <authorList>
            <consortium name="The Broad Institute Genomics Platform"/>
            <consortium name="The Broad Institute Genome Sequencing Center for Infectious Disease"/>
            <person name="Wu L."/>
            <person name="Ma J."/>
        </authorList>
    </citation>
    <scope>NUCLEOTIDE SEQUENCE [LARGE SCALE GENOMIC DNA]</scope>
    <source>
        <strain evidence="3">CCUG 56401</strain>
    </source>
</reference>
<organism evidence="2 3">
    <name type="scientific">Saccharopolyspora rosea</name>
    <dbReference type="NCBI Taxonomy" id="524884"/>
    <lineage>
        <taxon>Bacteria</taxon>
        <taxon>Bacillati</taxon>
        <taxon>Actinomycetota</taxon>
        <taxon>Actinomycetes</taxon>
        <taxon>Pseudonocardiales</taxon>
        <taxon>Pseudonocardiaceae</taxon>
        <taxon>Saccharopolyspora</taxon>
    </lineage>
</organism>
<sequence>MPQSRATIERRQLGAELRRLREAAGKSQKDAAAVIECDTSLISRLERGQRSLKVLELSALLDFYGVDGESRRRVIEIAQLARQRQPRRTYADSLPGAFHRLLDHEQDAAELLFAENELIPGLLQTEEYIRALMRIGRAAIFDSPPHDIEDRVRFRLQRQELLSRPSPAEMWFVIGEAALRRPLGSKSVLRRQLHHLQDLIEQHPHLTVQVVPLSTVDHPLLGGSIEILRFDGRAPDIVYQPTFTGGGVYISEEPDISTCTRAFDRLRAVALGPEESRLFVAKCAKELADGP</sequence>
<dbReference type="Gene3D" id="1.10.260.40">
    <property type="entry name" value="lambda repressor-like DNA-binding domains"/>
    <property type="match status" value="1"/>
</dbReference>
<evidence type="ECO:0000259" key="1">
    <source>
        <dbReference type="PROSITE" id="PS50943"/>
    </source>
</evidence>